<dbReference type="EMBL" id="FMZV01000034">
    <property type="protein sequence ID" value="SDE74919.1"/>
    <property type="molecule type" value="Genomic_DNA"/>
</dbReference>
<dbReference type="PROSITE" id="PS00383">
    <property type="entry name" value="TYR_PHOSPHATASE_1"/>
    <property type="match status" value="1"/>
</dbReference>
<evidence type="ECO:0000313" key="3">
    <source>
        <dbReference type="Proteomes" id="UP000199628"/>
    </source>
</evidence>
<organism evidence="2 3">
    <name type="scientific">Ruegeria marina</name>
    <dbReference type="NCBI Taxonomy" id="639004"/>
    <lineage>
        <taxon>Bacteria</taxon>
        <taxon>Pseudomonadati</taxon>
        <taxon>Pseudomonadota</taxon>
        <taxon>Alphaproteobacteria</taxon>
        <taxon>Rhodobacterales</taxon>
        <taxon>Roseobacteraceae</taxon>
        <taxon>Ruegeria</taxon>
    </lineage>
</organism>
<dbReference type="InterPro" id="IPR026893">
    <property type="entry name" value="Tyr/Ser_Pase_IphP-type"/>
</dbReference>
<comment type="similarity">
    <text evidence="1">Belongs to the protein-tyrosine phosphatase family.</text>
</comment>
<dbReference type="Proteomes" id="UP000199628">
    <property type="component" value="Unassembled WGS sequence"/>
</dbReference>
<dbReference type="SUPFAM" id="SSF52799">
    <property type="entry name" value="(Phosphotyrosine protein) phosphatases II"/>
    <property type="match status" value="1"/>
</dbReference>
<evidence type="ECO:0000256" key="1">
    <source>
        <dbReference type="ARBA" id="ARBA00009580"/>
    </source>
</evidence>
<dbReference type="GO" id="GO:0004721">
    <property type="term" value="F:phosphoprotein phosphatase activity"/>
    <property type="evidence" value="ECO:0007669"/>
    <property type="project" value="InterPro"/>
</dbReference>
<dbReference type="InterPro" id="IPR016130">
    <property type="entry name" value="Tyr_Pase_AS"/>
</dbReference>
<keyword evidence="3" id="KW-1185">Reference proteome</keyword>
<dbReference type="Pfam" id="PF13350">
    <property type="entry name" value="Y_phosphatase3"/>
    <property type="match status" value="1"/>
</dbReference>
<evidence type="ECO:0000313" key="2">
    <source>
        <dbReference type="EMBL" id="SDE74919.1"/>
    </source>
</evidence>
<reference evidence="3" key="1">
    <citation type="submission" date="2016-10" db="EMBL/GenBank/DDBJ databases">
        <authorList>
            <person name="Varghese N."/>
            <person name="Submissions S."/>
        </authorList>
    </citation>
    <scope>NUCLEOTIDE SEQUENCE [LARGE SCALE GENOMIC DNA]</scope>
    <source>
        <strain evidence="3">CGMCC 1.9108</strain>
    </source>
</reference>
<protein>
    <submittedName>
        <fullName evidence="2">Protein-tyrosine phosphatase</fullName>
    </submittedName>
</protein>
<accession>A0A1G7FG95</accession>
<gene>
    <name evidence="2" type="ORF">SAMN04488239_13410</name>
</gene>
<name>A0A1G7FG95_9RHOB</name>
<dbReference type="PANTHER" id="PTHR31126">
    <property type="entry name" value="TYROSINE-PROTEIN PHOSPHATASE"/>
    <property type="match status" value="1"/>
</dbReference>
<sequence length="254" mass="27987">MTMIKNPKRHLILPGVQNLRDLGGYPTADGKLTRWRRVLRGDGLHRITPEGLDALGGEGLTSVIDLRSTVELEEEPNPYRGHPDVLFHHQPVYDDLAPTMQRIRAGDHDDPLVPFYLTALIERGEAVRAVLMRIAMAPKGAVLFHCTAGKDRTGIIAALLLGTAGVERETILADYALTGEFIAALVEELLERTRQSGGDAEAHARFLACAPPTMAAMLDHIERRHGSIKGYLKDIGLEPGDIALIRDRMLLEKE</sequence>
<dbReference type="RefSeq" id="WP_218129033.1">
    <property type="nucleotide sequence ID" value="NZ_FMZV01000034.1"/>
</dbReference>
<dbReference type="AlphaFoldDB" id="A0A1G7FG95"/>
<proteinExistence type="inferred from homology"/>
<dbReference type="STRING" id="639004.SAMN04488239_13410"/>
<dbReference type="Gene3D" id="3.90.190.10">
    <property type="entry name" value="Protein tyrosine phosphatase superfamily"/>
    <property type="match status" value="1"/>
</dbReference>
<dbReference type="PANTHER" id="PTHR31126:SF1">
    <property type="entry name" value="TYROSINE SPECIFIC PROTEIN PHOSPHATASES DOMAIN-CONTAINING PROTEIN"/>
    <property type="match status" value="1"/>
</dbReference>
<dbReference type="InterPro" id="IPR029021">
    <property type="entry name" value="Prot-tyrosine_phosphatase-like"/>
</dbReference>